<keyword evidence="1" id="KW-0678">Repressor</keyword>
<dbReference type="SMART" id="SM00354">
    <property type="entry name" value="HTH_LACI"/>
    <property type="match status" value="1"/>
</dbReference>
<sequence>MPKRTTLRDIAQELQLSVSSVSLALRGHPRIPENTTEKVRQTAARLGYIYNRAAADLRRAESRLVAVCINDLSNPVFNEFLVQIEEELHSQDRAVFLGVARESAELQRQFLKTALEHGVSGIILCPVQGTGVAELDMLLPAGDGTAPVVPTAVFSRRIAAASLTQFVNDDPLTGRLAAGCVLDEGHRRIGWLGGGQATSTAQGRLAGCLALLSEAGLPPPQIRHGPTSRAFGRSAALDLLRGPEPPTALLCFSDLIAFGALAALRELGLRPGIDVSLVGCDDMDEAAFTAPGLTTVMVDKAGIGRSAARSLLEPPRPGVTVLAPRLIRRATVGPAPRA</sequence>
<dbReference type="STRING" id="555512.SAMN04487993_1006201"/>
<dbReference type="GO" id="GO:0003700">
    <property type="term" value="F:DNA-binding transcription factor activity"/>
    <property type="evidence" value="ECO:0007669"/>
    <property type="project" value="TreeGrafter"/>
</dbReference>
<evidence type="ECO:0000259" key="5">
    <source>
        <dbReference type="PROSITE" id="PS50932"/>
    </source>
</evidence>
<dbReference type="AlphaFoldDB" id="A0A1G8LJK4"/>
<evidence type="ECO:0000256" key="3">
    <source>
        <dbReference type="ARBA" id="ARBA00023125"/>
    </source>
</evidence>
<dbReference type="InterPro" id="IPR046335">
    <property type="entry name" value="LacI/GalR-like_sensor"/>
</dbReference>
<dbReference type="GO" id="GO:0000976">
    <property type="term" value="F:transcription cis-regulatory region binding"/>
    <property type="evidence" value="ECO:0007669"/>
    <property type="project" value="TreeGrafter"/>
</dbReference>
<evidence type="ECO:0000256" key="1">
    <source>
        <dbReference type="ARBA" id="ARBA00022491"/>
    </source>
</evidence>
<dbReference type="InterPro" id="IPR010982">
    <property type="entry name" value="Lambda_DNA-bd_dom_sf"/>
</dbReference>
<dbReference type="SUPFAM" id="SSF47413">
    <property type="entry name" value="lambda repressor-like DNA-binding domains"/>
    <property type="match status" value="1"/>
</dbReference>
<dbReference type="SUPFAM" id="SSF53822">
    <property type="entry name" value="Periplasmic binding protein-like I"/>
    <property type="match status" value="1"/>
</dbReference>
<dbReference type="RefSeq" id="WP_165616776.1">
    <property type="nucleotide sequence ID" value="NZ_FNEJ01000006.1"/>
</dbReference>
<accession>A0A1G8LJK4</accession>
<proteinExistence type="predicted"/>
<protein>
    <submittedName>
        <fullName evidence="6">Transcriptional regulator, LacI family</fullName>
    </submittedName>
</protein>
<keyword evidence="7" id="KW-1185">Reference proteome</keyword>
<dbReference type="PANTHER" id="PTHR30146">
    <property type="entry name" value="LACI-RELATED TRANSCRIPTIONAL REPRESSOR"/>
    <property type="match status" value="1"/>
</dbReference>
<name>A0A1G8LJK4_9RHOB</name>
<evidence type="ECO:0000256" key="4">
    <source>
        <dbReference type="ARBA" id="ARBA00023163"/>
    </source>
</evidence>
<evidence type="ECO:0000256" key="2">
    <source>
        <dbReference type="ARBA" id="ARBA00023015"/>
    </source>
</evidence>
<dbReference type="CDD" id="cd01392">
    <property type="entry name" value="HTH_LacI"/>
    <property type="match status" value="1"/>
</dbReference>
<dbReference type="Proteomes" id="UP000199093">
    <property type="component" value="Unassembled WGS sequence"/>
</dbReference>
<dbReference type="InterPro" id="IPR028082">
    <property type="entry name" value="Peripla_BP_I"/>
</dbReference>
<feature type="domain" description="HTH lacI-type" evidence="5">
    <location>
        <begin position="5"/>
        <end position="59"/>
    </location>
</feature>
<dbReference type="InterPro" id="IPR000843">
    <property type="entry name" value="HTH_LacI"/>
</dbReference>
<evidence type="ECO:0000313" key="6">
    <source>
        <dbReference type="EMBL" id="SDI55874.1"/>
    </source>
</evidence>
<keyword evidence="2" id="KW-0805">Transcription regulation</keyword>
<dbReference type="Pfam" id="PF13377">
    <property type="entry name" value="Peripla_BP_3"/>
    <property type="match status" value="1"/>
</dbReference>
<reference evidence="6 7" key="1">
    <citation type="submission" date="2016-10" db="EMBL/GenBank/DDBJ databases">
        <authorList>
            <person name="de Groot N.N."/>
        </authorList>
    </citation>
    <scope>NUCLEOTIDE SEQUENCE [LARGE SCALE GENOMIC DNA]</scope>
    <source>
        <strain evidence="6 7">DSM 26424</strain>
    </source>
</reference>
<keyword evidence="3" id="KW-0238">DNA-binding</keyword>
<evidence type="ECO:0000313" key="7">
    <source>
        <dbReference type="Proteomes" id="UP000199093"/>
    </source>
</evidence>
<dbReference type="Pfam" id="PF00356">
    <property type="entry name" value="LacI"/>
    <property type="match status" value="1"/>
</dbReference>
<dbReference type="EMBL" id="FNEJ01000006">
    <property type="protein sequence ID" value="SDI55874.1"/>
    <property type="molecule type" value="Genomic_DNA"/>
</dbReference>
<dbReference type="Gene3D" id="1.10.260.40">
    <property type="entry name" value="lambda repressor-like DNA-binding domains"/>
    <property type="match status" value="1"/>
</dbReference>
<dbReference type="PANTHER" id="PTHR30146:SF148">
    <property type="entry name" value="HTH-TYPE TRANSCRIPTIONAL REPRESSOR PURR-RELATED"/>
    <property type="match status" value="1"/>
</dbReference>
<dbReference type="PROSITE" id="PS50932">
    <property type="entry name" value="HTH_LACI_2"/>
    <property type="match status" value="1"/>
</dbReference>
<organism evidence="6 7">
    <name type="scientific">Salipiger marinus</name>
    <dbReference type="NCBI Taxonomy" id="555512"/>
    <lineage>
        <taxon>Bacteria</taxon>
        <taxon>Pseudomonadati</taxon>
        <taxon>Pseudomonadota</taxon>
        <taxon>Alphaproteobacteria</taxon>
        <taxon>Rhodobacterales</taxon>
        <taxon>Roseobacteraceae</taxon>
        <taxon>Salipiger</taxon>
    </lineage>
</organism>
<gene>
    <name evidence="6" type="ORF">SAMN04487993_1006201</name>
</gene>
<keyword evidence="4" id="KW-0804">Transcription</keyword>
<dbReference type="Gene3D" id="3.40.50.2300">
    <property type="match status" value="2"/>
</dbReference>